<keyword evidence="2" id="KW-0732">Signal</keyword>
<name>A0A5B8ULY9_9BACT</name>
<keyword evidence="4" id="KW-1185">Reference proteome</keyword>
<protein>
    <recommendedName>
        <fullName evidence="5">DUF3450 domain-containing protein</fullName>
    </recommendedName>
</protein>
<proteinExistence type="predicted"/>
<accession>A0A5B8ULY9</accession>
<evidence type="ECO:0000256" key="1">
    <source>
        <dbReference type="SAM" id="Coils"/>
    </source>
</evidence>
<gene>
    <name evidence="3" type="ORF">FSB75_14550</name>
</gene>
<sequence length="222" mass="24958">MKAIFSVLLLAFCGFANAQAVSTTVKFNKADRPALMLYLPYSQDVAEGTIVTKLKEIGYEPETKGSLFWKQNKVDGYYAYKGVVLKGENNQLVDLYFKVDRRGNKKDNQSVIYMLTSKGGENFVTDASEPQAYNSAQTFLNGFVAQTASYKHNLDVTAQEETVKKAEKKLTDLMDEEKDLTKKLTKLQDDLTKNKQAQANQQVTIESERKKLADLKLARPGM</sequence>
<evidence type="ECO:0000313" key="4">
    <source>
        <dbReference type="Proteomes" id="UP000321204"/>
    </source>
</evidence>
<dbReference type="Proteomes" id="UP000321204">
    <property type="component" value="Chromosome"/>
</dbReference>
<evidence type="ECO:0000256" key="2">
    <source>
        <dbReference type="SAM" id="SignalP"/>
    </source>
</evidence>
<feature type="coiled-coil region" evidence="1">
    <location>
        <begin position="156"/>
        <end position="190"/>
    </location>
</feature>
<dbReference type="OrthoDB" id="665848at2"/>
<dbReference type="RefSeq" id="WP_146788978.1">
    <property type="nucleotide sequence ID" value="NZ_BAABIO010000003.1"/>
</dbReference>
<dbReference type="EMBL" id="CP042433">
    <property type="protein sequence ID" value="QEC57070.1"/>
    <property type="molecule type" value="Genomic_DNA"/>
</dbReference>
<dbReference type="AlphaFoldDB" id="A0A5B8ULY9"/>
<feature type="chain" id="PRO_5023142725" description="DUF3450 domain-containing protein" evidence="2">
    <location>
        <begin position="19"/>
        <end position="222"/>
    </location>
</feature>
<dbReference type="KEGG" id="fgg:FSB75_14550"/>
<evidence type="ECO:0000313" key="3">
    <source>
        <dbReference type="EMBL" id="QEC57070.1"/>
    </source>
</evidence>
<feature type="signal peptide" evidence="2">
    <location>
        <begin position="1"/>
        <end position="18"/>
    </location>
</feature>
<keyword evidence="1" id="KW-0175">Coiled coil</keyword>
<reference evidence="3 4" key="1">
    <citation type="journal article" date="2015" name="Int. J. Syst. Evol. Microbiol.">
        <title>Flavisolibacter ginsenosidimutans sp. nov., with ginsenoside-converting activity isolated from soil used for cultivating ginseng.</title>
        <authorList>
            <person name="Zhao Y."/>
            <person name="Liu Q."/>
            <person name="Kang M.S."/>
            <person name="Jin F."/>
            <person name="Yu H."/>
            <person name="Im W.T."/>
        </authorList>
    </citation>
    <scope>NUCLEOTIDE SEQUENCE [LARGE SCALE GENOMIC DNA]</scope>
    <source>
        <strain evidence="3 4">Gsoil 636</strain>
    </source>
</reference>
<organism evidence="3 4">
    <name type="scientific">Flavisolibacter ginsenosidimutans</name>
    <dbReference type="NCBI Taxonomy" id="661481"/>
    <lineage>
        <taxon>Bacteria</taxon>
        <taxon>Pseudomonadati</taxon>
        <taxon>Bacteroidota</taxon>
        <taxon>Chitinophagia</taxon>
        <taxon>Chitinophagales</taxon>
        <taxon>Chitinophagaceae</taxon>
        <taxon>Flavisolibacter</taxon>
    </lineage>
</organism>
<evidence type="ECO:0008006" key="5">
    <source>
        <dbReference type="Google" id="ProtNLM"/>
    </source>
</evidence>